<sequence>MLPYWCLLDILKFLNRSHIERIQVTNRMLNNIVNQNFASYPLRIMPDIVAHVQIENNELVKAFYPDNDTIFVIRVWLLDVFDAVTSIAQEFTVARERCRLRIVIDNICPINILDFHFYNVRTNEVLELKHISAEEANEFGVKKFKTAALLLERKALE</sequence>
<organism evidence="1 2">
    <name type="scientific">Ditylenchus destructor</name>
    <dbReference type="NCBI Taxonomy" id="166010"/>
    <lineage>
        <taxon>Eukaryota</taxon>
        <taxon>Metazoa</taxon>
        <taxon>Ecdysozoa</taxon>
        <taxon>Nematoda</taxon>
        <taxon>Chromadorea</taxon>
        <taxon>Rhabditida</taxon>
        <taxon>Tylenchina</taxon>
        <taxon>Tylenchomorpha</taxon>
        <taxon>Sphaerularioidea</taxon>
        <taxon>Anguinidae</taxon>
        <taxon>Anguininae</taxon>
        <taxon>Ditylenchus</taxon>
    </lineage>
</organism>
<accession>A0AAD4MZS7</accession>
<dbReference type="Proteomes" id="UP001201812">
    <property type="component" value="Unassembled WGS sequence"/>
</dbReference>
<gene>
    <name evidence="1" type="ORF">DdX_11960</name>
</gene>
<keyword evidence="2" id="KW-1185">Reference proteome</keyword>
<evidence type="ECO:0008006" key="3">
    <source>
        <dbReference type="Google" id="ProtNLM"/>
    </source>
</evidence>
<proteinExistence type="predicted"/>
<reference evidence="1" key="1">
    <citation type="submission" date="2022-01" db="EMBL/GenBank/DDBJ databases">
        <title>Genome Sequence Resource for Two Populations of Ditylenchus destructor, the Migratory Endoparasitic Phytonematode.</title>
        <authorList>
            <person name="Zhang H."/>
            <person name="Lin R."/>
            <person name="Xie B."/>
        </authorList>
    </citation>
    <scope>NUCLEOTIDE SEQUENCE</scope>
    <source>
        <strain evidence="1">BazhouSP</strain>
    </source>
</reference>
<dbReference type="EMBL" id="JAKKPZ010000036">
    <property type="protein sequence ID" value="KAI1708280.1"/>
    <property type="molecule type" value="Genomic_DNA"/>
</dbReference>
<evidence type="ECO:0000313" key="2">
    <source>
        <dbReference type="Proteomes" id="UP001201812"/>
    </source>
</evidence>
<name>A0AAD4MZS7_9BILA</name>
<comment type="caution">
    <text evidence="1">The sequence shown here is derived from an EMBL/GenBank/DDBJ whole genome shotgun (WGS) entry which is preliminary data.</text>
</comment>
<protein>
    <recommendedName>
        <fullName evidence="3">F-box domain-containing protein</fullName>
    </recommendedName>
</protein>
<dbReference type="AlphaFoldDB" id="A0AAD4MZS7"/>
<evidence type="ECO:0000313" key="1">
    <source>
        <dbReference type="EMBL" id="KAI1708280.1"/>
    </source>
</evidence>